<dbReference type="SUPFAM" id="SSF50249">
    <property type="entry name" value="Nucleic acid-binding proteins"/>
    <property type="match status" value="1"/>
</dbReference>
<reference evidence="7 8" key="2">
    <citation type="submission" date="2018-11" db="EMBL/GenBank/DDBJ databases">
        <authorList>
            <consortium name="Pathogen Informatics"/>
        </authorList>
    </citation>
    <scope>NUCLEOTIDE SEQUENCE [LARGE SCALE GENOMIC DNA]</scope>
</reference>
<keyword evidence="8" id="KW-1185">Reference proteome</keyword>
<evidence type="ECO:0000256" key="1">
    <source>
        <dbReference type="ARBA" id="ARBA00004123"/>
    </source>
</evidence>
<name>A0A183DU03_9BILA</name>
<dbReference type="SUPFAM" id="SSF88798">
    <property type="entry name" value="N-terminal, heterodimerisation domain of RBP7 (RpoE)"/>
    <property type="match status" value="1"/>
</dbReference>
<dbReference type="WBParaSite" id="GPUH_0001220801-mRNA-1">
    <property type="protein sequence ID" value="GPUH_0001220801-mRNA-1"/>
    <property type="gene ID" value="GPUH_0001220801"/>
</dbReference>
<dbReference type="InterPro" id="IPR045113">
    <property type="entry name" value="Rpb7-like"/>
</dbReference>
<comment type="subcellular location">
    <subcellularLocation>
        <location evidence="1">Nucleus</location>
    </subcellularLocation>
</comment>
<dbReference type="GO" id="GO:0005666">
    <property type="term" value="C:RNA polymerase III complex"/>
    <property type="evidence" value="ECO:0007669"/>
    <property type="project" value="TreeGrafter"/>
</dbReference>
<dbReference type="InterPro" id="IPR013238">
    <property type="entry name" value="RNA_pol_III_Rbc25"/>
</dbReference>
<feature type="compositionally biased region" description="Basic residues" evidence="5">
    <location>
        <begin position="169"/>
        <end position="184"/>
    </location>
</feature>
<evidence type="ECO:0000313" key="7">
    <source>
        <dbReference type="EMBL" id="VDN20029.1"/>
    </source>
</evidence>
<comment type="similarity">
    <text evidence="2">Belongs to the eukaryotic RPB7/RPC8 RNA polymerase subunit family.</text>
</comment>
<dbReference type="Gene3D" id="2.40.50.140">
    <property type="entry name" value="Nucleic acid-binding proteins"/>
    <property type="match status" value="1"/>
</dbReference>
<evidence type="ECO:0000313" key="8">
    <source>
        <dbReference type="Proteomes" id="UP000271098"/>
    </source>
</evidence>
<feature type="domain" description="RNA polymerase III subunit Rpc25" evidence="6">
    <location>
        <begin position="51"/>
        <end position="161"/>
    </location>
</feature>
<dbReference type="PANTHER" id="PTHR12709">
    <property type="entry name" value="DNA-DIRECTED RNA POLYMERASE II, III"/>
    <property type="match status" value="1"/>
</dbReference>
<evidence type="ECO:0000256" key="5">
    <source>
        <dbReference type="SAM" id="MobiDB-lite"/>
    </source>
</evidence>
<evidence type="ECO:0000256" key="3">
    <source>
        <dbReference type="ARBA" id="ARBA00022478"/>
    </source>
</evidence>
<dbReference type="EMBL" id="UYRT01079117">
    <property type="protein sequence ID" value="VDN20029.1"/>
    <property type="molecule type" value="Genomic_DNA"/>
</dbReference>
<dbReference type="InterPro" id="IPR012340">
    <property type="entry name" value="NA-bd_OB-fold"/>
</dbReference>
<dbReference type="Gene3D" id="3.30.1490.120">
    <property type="entry name" value="RNA polymerase Rpb7-like, N-terminal domain"/>
    <property type="match status" value="1"/>
</dbReference>
<reference evidence="9" key="1">
    <citation type="submission" date="2016-06" db="UniProtKB">
        <authorList>
            <consortium name="WormBaseParasite"/>
        </authorList>
    </citation>
    <scope>IDENTIFICATION</scope>
</reference>
<dbReference type="OrthoDB" id="10256606at2759"/>
<dbReference type="InterPro" id="IPR036898">
    <property type="entry name" value="RNA_pol_Rpb7-like_N_sf"/>
</dbReference>
<evidence type="ECO:0000313" key="9">
    <source>
        <dbReference type="WBParaSite" id="GPUH_0001220801-mRNA-1"/>
    </source>
</evidence>
<organism evidence="9">
    <name type="scientific">Gongylonema pulchrum</name>
    <dbReference type="NCBI Taxonomy" id="637853"/>
    <lineage>
        <taxon>Eukaryota</taxon>
        <taxon>Metazoa</taxon>
        <taxon>Ecdysozoa</taxon>
        <taxon>Nematoda</taxon>
        <taxon>Chromadorea</taxon>
        <taxon>Rhabditida</taxon>
        <taxon>Spirurina</taxon>
        <taxon>Spiruromorpha</taxon>
        <taxon>Spiruroidea</taxon>
        <taxon>Gongylonematidae</taxon>
        <taxon>Gongylonema</taxon>
    </lineage>
</organism>
<keyword evidence="3" id="KW-0240">DNA-directed RNA polymerase</keyword>
<keyword evidence="4" id="KW-0804">Transcription</keyword>
<evidence type="ECO:0000256" key="2">
    <source>
        <dbReference type="ARBA" id="ARBA00009307"/>
    </source>
</evidence>
<evidence type="ECO:0000256" key="4">
    <source>
        <dbReference type="ARBA" id="ARBA00023163"/>
    </source>
</evidence>
<dbReference type="GO" id="GO:0006384">
    <property type="term" value="P:transcription initiation at RNA polymerase III promoter"/>
    <property type="evidence" value="ECO:0007669"/>
    <property type="project" value="TreeGrafter"/>
</dbReference>
<dbReference type="Pfam" id="PF08292">
    <property type="entry name" value="RNA_pol_Rbc25"/>
    <property type="match status" value="1"/>
</dbReference>
<feature type="region of interest" description="Disordered" evidence="5">
    <location>
        <begin position="164"/>
        <end position="184"/>
    </location>
</feature>
<dbReference type="PANTHER" id="PTHR12709:SF1">
    <property type="entry name" value="DNA-DIRECTED RNA POLYMERASE III SUBUNIT RPC8"/>
    <property type="match status" value="1"/>
</dbReference>
<gene>
    <name evidence="7" type="ORF">GPUH_LOCUS12194</name>
</gene>
<dbReference type="AlphaFoldDB" id="A0A183DU03"/>
<dbReference type="Proteomes" id="UP000271098">
    <property type="component" value="Unassembled WGS sequence"/>
</dbReference>
<evidence type="ECO:0000259" key="6">
    <source>
        <dbReference type="Pfam" id="PF08292"/>
    </source>
</evidence>
<protein>
    <submittedName>
        <fullName evidence="9">RNA_pol_Rbc25 domain-containing protein</fullName>
    </submittedName>
</protein>
<sequence length="184" mass="21042">MFVNRIVPGLGLCVIIYDLVEIGDSFVLPGDGSSHTKVKFRFVVFRPFIGEVIQAKVSSSSIEGLELSVAFFEDIFIPADRLPQPAVFEQLEQVWYWEVQPEEGPPAKLYMDPGKVVRFRVIENIFKDVDPETARDEYSREKSYRIIGTLGETGLGCLPWWMPTDGSNKRKKKKKKKKRNKEGK</sequence>
<proteinExistence type="inferred from homology"/>
<accession>A0A183DU03</accession>